<comment type="caution">
    <text evidence="4">The sequence shown here is derived from an EMBL/GenBank/DDBJ whole genome shotgun (WGS) entry which is preliminary data.</text>
</comment>
<evidence type="ECO:0000256" key="3">
    <source>
        <dbReference type="ARBA" id="ARBA00022795"/>
    </source>
</evidence>
<comment type="function">
    <text evidence="1">Required for the efficient initiation of filament assembly.</text>
</comment>
<dbReference type="Proteomes" id="UP001194469">
    <property type="component" value="Unassembled WGS sequence"/>
</dbReference>
<accession>A0ABS0J9D7</accession>
<comment type="similarity">
    <text evidence="2">Belongs to the FlgN family.</text>
</comment>
<evidence type="ECO:0000256" key="2">
    <source>
        <dbReference type="ARBA" id="ARBA00007703"/>
    </source>
</evidence>
<dbReference type="SUPFAM" id="SSF140566">
    <property type="entry name" value="FlgN-like"/>
    <property type="match status" value="1"/>
</dbReference>
<name>A0ABS0J9D7_9BACT</name>
<keyword evidence="4" id="KW-0966">Cell projection</keyword>
<dbReference type="InterPro" id="IPR007809">
    <property type="entry name" value="FlgN-like"/>
</dbReference>
<evidence type="ECO:0000313" key="4">
    <source>
        <dbReference type="EMBL" id="MBG3879063.1"/>
    </source>
</evidence>
<gene>
    <name evidence="4" type="ORF">FVW20_19210</name>
</gene>
<reference evidence="4 5" key="1">
    <citation type="submission" date="2019-08" db="EMBL/GenBank/DDBJ databases">
        <authorList>
            <person name="Luo N."/>
        </authorList>
    </citation>
    <scope>NUCLEOTIDE SEQUENCE [LARGE SCALE GENOMIC DNA]</scope>
    <source>
        <strain evidence="4 5">NCIMB 9442</strain>
    </source>
</reference>
<organism evidence="4 5">
    <name type="scientific">Nitratidesulfovibrio oxamicus</name>
    <dbReference type="NCBI Taxonomy" id="32016"/>
    <lineage>
        <taxon>Bacteria</taxon>
        <taxon>Pseudomonadati</taxon>
        <taxon>Thermodesulfobacteriota</taxon>
        <taxon>Desulfovibrionia</taxon>
        <taxon>Desulfovibrionales</taxon>
        <taxon>Desulfovibrionaceae</taxon>
        <taxon>Nitratidesulfovibrio</taxon>
    </lineage>
</organism>
<keyword evidence="4" id="KW-0969">Cilium</keyword>
<dbReference type="InterPro" id="IPR036679">
    <property type="entry name" value="FlgN-like_sf"/>
</dbReference>
<evidence type="ECO:0000313" key="5">
    <source>
        <dbReference type="Proteomes" id="UP001194469"/>
    </source>
</evidence>
<keyword evidence="5" id="KW-1185">Reference proteome</keyword>
<dbReference type="RefSeq" id="WP_196610828.1">
    <property type="nucleotide sequence ID" value="NZ_VRYY01000814.1"/>
</dbReference>
<protein>
    <submittedName>
        <fullName evidence="4">Flagellar protein FlgN</fullName>
    </submittedName>
</protein>
<proteinExistence type="inferred from homology"/>
<evidence type="ECO:0000256" key="1">
    <source>
        <dbReference type="ARBA" id="ARBA00002397"/>
    </source>
</evidence>
<keyword evidence="4" id="KW-0282">Flagellum</keyword>
<dbReference type="Pfam" id="PF05130">
    <property type="entry name" value="FlgN"/>
    <property type="match status" value="1"/>
</dbReference>
<keyword evidence="3" id="KW-1005">Bacterial flagellum biogenesis</keyword>
<sequence length="154" mass="17516">MYDQIRGNLVRQTKGLEVLALLLEEEFAHLRGRDPDAVSAVEFSIHELMRQLACERVDLKAAMQRTRLSEYADMLPEEQGEEVRAFIARIDAQEQHCARQASLNADLALALLDQSQELLDYLHRRLVPPKQETYGRKGGMTTSRAEAALIRGRL</sequence>
<dbReference type="EMBL" id="VRYY01000814">
    <property type="protein sequence ID" value="MBG3879063.1"/>
    <property type="molecule type" value="Genomic_DNA"/>
</dbReference>